<accession>X0UVF4</accession>
<evidence type="ECO:0000313" key="1">
    <source>
        <dbReference type="EMBL" id="GAG09715.1"/>
    </source>
</evidence>
<feature type="non-terminal residue" evidence="1">
    <location>
        <position position="32"/>
    </location>
</feature>
<name>X0UVF4_9ZZZZ</name>
<dbReference type="EMBL" id="BARS01029886">
    <property type="protein sequence ID" value="GAG09715.1"/>
    <property type="molecule type" value="Genomic_DNA"/>
</dbReference>
<proteinExistence type="predicted"/>
<sequence length="32" mass="3520">MARRQENPVPEFIVGCVMGRALVLGTFGGERE</sequence>
<reference evidence="1" key="1">
    <citation type="journal article" date="2014" name="Front. Microbiol.">
        <title>High frequency of phylogenetically diverse reductive dehalogenase-homologous genes in deep subseafloor sedimentary metagenomes.</title>
        <authorList>
            <person name="Kawai M."/>
            <person name="Futagami T."/>
            <person name="Toyoda A."/>
            <person name="Takaki Y."/>
            <person name="Nishi S."/>
            <person name="Hori S."/>
            <person name="Arai W."/>
            <person name="Tsubouchi T."/>
            <person name="Morono Y."/>
            <person name="Uchiyama I."/>
            <person name="Ito T."/>
            <person name="Fujiyama A."/>
            <person name="Inagaki F."/>
            <person name="Takami H."/>
        </authorList>
    </citation>
    <scope>NUCLEOTIDE SEQUENCE</scope>
    <source>
        <strain evidence="1">Expedition CK06-06</strain>
    </source>
</reference>
<organism evidence="1">
    <name type="scientific">marine sediment metagenome</name>
    <dbReference type="NCBI Taxonomy" id="412755"/>
    <lineage>
        <taxon>unclassified sequences</taxon>
        <taxon>metagenomes</taxon>
        <taxon>ecological metagenomes</taxon>
    </lineage>
</organism>
<protein>
    <submittedName>
        <fullName evidence="1">Uncharacterized protein</fullName>
    </submittedName>
</protein>
<gene>
    <name evidence="1" type="ORF">S01H1_46663</name>
</gene>
<comment type="caution">
    <text evidence="1">The sequence shown here is derived from an EMBL/GenBank/DDBJ whole genome shotgun (WGS) entry which is preliminary data.</text>
</comment>
<dbReference type="AlphaFoldDB" id="X0UVF4"/>